<dbReference type="GO" id="GO:0140571">
    <property type="term" value="F:transmembrane ascorbate ferrireductase activity"/>
    <property type="evidence" value="ECO:0007669"/>
    <property type="project" value="UniProtKB-EC"/>
</dbReference>
<feature type="transmembrane region" description="Helical" evidence="13">
    <location>
        <begin position="121"/>
        <end position="145"/>
    </location>
</feature>
<dbReference type="Pfam" id="PF03188">
    <property type="entry name" value="Cytochrom_B561"/>
    <property type="match status" value="1"/>
</dbReference>
<evidence type="ECO:0000256" key="4">
    <source>
        <dbReference type="ARBA" id="ARBA00022617"/>
    </source>
</evidence>
<feature type="transmembrane region" description="Helical" evidence="13">
    <location>
        <begin position="199"/>
        <end position="218"/>
    </location>
</feature>
<comment type="catalytic activity">
    <reaction evidence="12">
        <text>Fe(3+)(out) + L-ascorbate(in) = monodehydro-L-ascorbate radical(in) + Fe(2+)(out) + H(+)</text>
        <dbReference type="Rhea" id="RHEA:30403"/>
        <dbReference type="ChEBI" id="CHEBI:15378"/>
        <dbReference type="ChEBI" id="CHEBI:29033"/>
        <dbReference type="ChEBI" id="CHEBI:29034"/>
        <dbReference type="ChEBI" id="CHEBI:38290"/>
        <dbReference type="ChEBI" id="CHEBI:59513"/>
        <dbReference type="EC" id="7.2.1.3"/>
    </reaction>
</comment>
<evidence type="ECO:0000256" key="3">
    <source>
        <dbReference type="ARBA" id="ARBA00022448"/>
    </source>
</evidence>
<dbReference type="PANTHER" id="PTHR10106">
    <property type="entry name" value="CYTOCHROME B561-RELATED"/>
    <property type="match status" value="1"/>
</dbReference>
<keyword evidence="8 13" id="KW-1133">Transmembrane helix</keyword>
<dbReference type="GO" id="GO:0016491">
    <property type="term" value="F:oxidoreductase activity"/>
    <property type="evidence" value="ECO:0000318"/>
    <property type="project" value="GO_Central"/>
</dbReference>
<evidence type="ECO:0000256" key="6">
    <source>
        <dbReference type="ARBA" id="ARBA00022723"/>
    </source>
</evidence>
<sequence>MDNVDYRHQRSASRLTVAAHLFGILAFILMLVWLLHFRGGIEYDSDDVNRVFNVHPFMMFCGFIFVFGEAMMMYKTVPSSHQAQKLCHMILHLIALCLGIVGIAAAFKFHDIIYSQDVYSLHAWIGIITICLFGLQLLFGMFTFIIPQPSITKQRMLPWHICGGRIILYMAVCAALTGLMDKSSFLKLTSNSEGRLVNFTGLSVLLFAIFVDISVVLARYV</sequence>
<keyword evidence="10 13" id="KW-0472">Membrane</keyword>
<evidence type="ECO:0000256" key="13">
    <source>
        <dbReference type="SAM" id="Phobius"/>
    </source>
</evidence>
<name>B9SNH7_RICCO</name>
<feature type="transmembrane region" description="Helical" evidence="13">
    <location>
        <begin position="86"/>
        <end position="109"/>
    </location>
</feature>
<dbReference type="OrthoDB" id="907479at2759"/>
<evidence type="ECO:0000256" key="8">
    <source>
        <dbReference type="ARBA" id="ARBA00022989"/>
    </source>
</evidence>
<evidence type="ECO:0000313" key="16">
    <source>
        <dbReference type="Proteomes" id="UP000008311"/>
    </source>
</evidence>
<dbReference type="InterPro" id="IPR006593">
    <property type="entry name" value="Cyt_b561/ferric_Rdtase_TM"/>
</dbReference>
<keyword evidence="6" id="KW-0479">Metal-binding</keyword>
<evidence type="ECO:0000256" key="12">
    <source>
        <dbReference type="ARBA" id="ARBA00051575"/>
    </source>
</evidence>
<evidence type="ECO:0000256" key="10">
    <source>
        <dbReference type="ARBA" id="ARBA00023136"/>
    </source>
</evidence>
<dbReference type="InParanoid" id="B9SNH7"/>
<organism evidence="15 16">
    <name type="scientific">Ricinus communis</name>
    <name type="common">Castor bean</name>
    <dbReference type="NCBI Taxonomy" id="3988"/>
    <lineage>
        <taxon>Eukaryota</taxon>
        <taxon>Viridiplantae</taxon>
        <taxon>Streptophyta</taxon>
        <taxon>Embryophyta</taxon>
        <taxon>Tracheophyta</taxon>
        <taxon>Spermatophyta</taxon>
        <taxon>Magnoliopsida</taxon>
        <taxon>eudicotyledons</taxon>
        <taxon>Gunneridae</taxon>
        <taxon>Pentapetalae</taxon>
        <taxon>rosids</taxon>
        <taxon>fabids</taxon>
        <taxon>Malpighiales</taxon>
        <taxon>Euphorbiaceae</taxon>
        <taxon>Acalyphoideae</taxon>
        <taxon>Acalypheae</taxon>
        <taxon>Ricinus</taxon>
    </lineage>
</organism>
<protein>
    <recommendedName>
        <fullName evidence="11">ascorbate ferrireductase (transmembrane)</fullName>
        <ecNumber evidence="11">7.2.1.3</ecNumber>
    </recommendedName>
</protein>
<dbReference type="OMA" id="LSTIYWM"/>
<dbReference type="InterPro" id="IPR043205">
    <property type="entry name" value="CYB561/CYBRD1-like"/>
</dbReference>
<keyword evidence="16" id="KW-1185">Reference proteome</keyword>
<reference evidence="16" key="1">
    <citation type="journal article" date="2010" name="Nat. Biotechnol.">
        <title>Draft genome sequence of the oilseed species Ricinus communis.</title>
        <authorList>
            <person name="Chan A.P."/>
            <person name="Crabtree J."/>
            <person name="Zhao Q."/>
            <person name="Lorenzi H."/>
            <person name="Orvis J."/>
            <person name="Puiu D."/>
            <person name="Melake-Berhan A."/>
            <person name="Jones K.M."/>
            <person name="Redman J."/>
            <person name="Chen G."/>
            <person name="Cahoon E.B."/>
            <person name="Gedil M."/>
            <person name="Stanke M."/>
            <person name="Haas B.J."/>
            <person name="Wortman J.R."/>
            <person name="Fraser-Liggett C.M."/>
            <person name="Ravel J."/>
            <person name="Rabinowicz P.D."/>
        </authorList>
    </citation>
    <scope>NUCLEOTIDE SEQUENCE [LARGE SCALE GENOMIC DNA]</scope>
    <source>
        <strain evidence="16">cv. Hale</strain>
    </source>
</reference>
<dbReference type="FunCoup" id="B9SNH7">
    <property type="interactions" value="21"/>
</dbReference>
<dbReference type="Proteomes" id="UP000008311">
    <property type="component" value="Unassembled WGS sequence"/>
</dbReference>
<dbReference type="KEGG" id="rcu:8272307"/>
<dbReference type="EC" id="7.2.1.3" evidence="11"/>
<keyword evidence="9" id="KW-0408">Iron</keyword>
<dbReference type="CDD" id="cd08766">
    <property type="entry name" value="Cyt_b561_ACYB-1_like"/>
    <property type="match status" value="1"/>
</dbReference>
<dbReference type="SMART" id="SM00665">
    <property type="entry name" value="B561"/>
    <property type="match status" value="1"/>
</dbReference>
<dbReference type="STRING" id="3988.B9SNH7"/>
<dbReference type="GO" id="GO:0016020">
    <property type="term" value="C:membrane"/>
    <property type="evidence" value="ECO:0007669"/>
    <property type="project" value="UniProtKB-SubCell"/>
</dbReference>
<evidence type="ECO:0000256" key="9">
    <source>
        <dbReference type="ARBA" id="ARBA00023004"/>
    </source>
</evidence>
<evidence type="ECO:0000256" key="7">
    <source>
        <dbReference type="ARBA" id="ARBA00022982"/>
    </source>
</evidence>
<proteinExistence type="predicted"/>
<evidence type="ECO:0000313" key="15">
    <source>
        <dbReference type="EMBL" id="EEF34855.1"/>
    </source>
</evidence>
<evidence type="ECO:0000256" key="2">
    <source>
        <dbReference type="ARBA" id="ARBA00004141"/>
    </source>
</evidence>
<feature type="domain" description="Cytochrome b561" evidence="14">
    <location>
        <begin position="18"/>
        <end position="216"/>
    </location>
</feature>
<feature type="transmembrane region" description="Helical" evidence="13">
    <location>
        <begin position="12"/>
        <end position="34"/>
    </location>
</feature>
<comment type="subcellular location">
    <subcellularLocation>
        <location evidence="2">Membrane</location>
        <topology evidence="2">Multi-pass membrane protein</topology>
    </subcellularLocation>
</comment>
<dbReference type="PROSITE" id="PS50939">
    <property type="entry name" value="CYTOCHROME_B561"/>
    <property type="match status" value="1"/>
</dbReference>
<keyword evidence="3" id="KW-0813">Transport</keyword>
<gene>
    <name evidence="15" type="ORF">RCOM_1150000</name>
</gene>
<evidence type="ECO:0000259" key="14">
    <source>
        <dbReference type="PROSITE" id="PS50939"/>
    </source>
</evidence>
<dbReference type="eggNOG" id="KOG1619">
    <property type="taxonomic scope" value="Eukaryota"/>
</dbReference>
<dbReference type="EMBL" id="EQ974045">
    <property type="protein sequence ID" value="EEF34855.1"/>
    <property type="molecule type" value="Genomic_DNA"/>
</dbReference>
<dbReference type="FunFam" id="1.20.120.1770:FF:000001">
    <property type="entry name" value="Cytochrome b reductase 1"/>
    <property type="match status" value="1"/>
</dbReference>
<evidence type="ECO:0000256" key="11">
    <source>
        <dbReference type="ARBA" id="ARBA00024225"/>
    </source>
</evidence>
<evidence type="ECO:0000256" key="1">
    <source>
        <dbReference type="ARBA" id="ARBA00001970"/>
    </source>
</evidence>
<dbReference type="GO" id="GO:0046872">
    <property type="term" value="F:metal ion binding"/>
    <property type="evidence" value="ECO:0007669"/>
    <property type="project" value="UniProtKB-KW"/>
</dbReference>
<dbReference type="AlphaFoldDB" id="B9SNH7"/>
<keyword evidence="4" id="KW-0349">Heme</keyword>
<accession>B9SNH7</accession>
<evidence type="ECO:0000256" key="5">
    <source>
        <dbReference type="ARBA" id="ARBA00022692"/>
    </source>
</evidence>
<dbReference type="PANTHER" id="PTHR10106:SF15">
    <property type="entry name" value="TRANSMEMBRANE ASCORBATE FERRIREDUCTASE 3-RELATED"/>
    <property type="match status" value="1"/>
</dbReference>
<dbReference type="Gene3D" id="1.20.120.1770">
    <property type="match status" value="1"/>
</dbReference>
<keyword evidence="7" id="KW-0249">Electron transport</keyword>
<feature type="transmembrane region" description="Helical" evidence="13">
    <location>
        <begin position="54"/>
        <end position="74"/>
    </location>
</feature>
<keyword evidence="5 13" id="KW-0812">Transmembrane</keyword>
<comment type="cofactor">
    <cofactor evidence="1">
        <name>heme b</name>
        <dbReference type="ChEBI" id="CHEBI:60344"/>
    </cofactor>
</comment>
<feature type="transmembrane region" description="Helical" evidence="13">
    <location>
        <begin position="157"/>
        <end position="179"/>
    </location>
</feature>